<evidence type="ECO:0000313" key="9">
    <source>
        <dbReference type="Proteomes" id="UP000770717"/>
    </source>
</evidence>
<dbReference type="OrthoDB" id="9909110at2759"/>
<name>A0A8J6F2D3_ELECQ</name>
<feature type="region of interest" description="Disordered" evidence="4">
    <location>
        <begin position="91"/>
        <end position="115"/>
    </location>
</feature>
<dbReference type="Gene3D" id="2.10.25.10">
    <property type="entry name" value="Laminin"/>
    <property type="match status" value="1"/>
</dbReference>
<feature type="chain" id="PRO_5035391828" description="EGF-like domain-containing protein" evidence="6">
    <location>
        <begin position="26"/>
        <end position="223"/>
    </location>
</feature>
<keyword evidence="9" id="KW-1185">Reference proteome</keyword>
<proteinExistence type="predicted"/>
<evidence type="ECO:0000256" key="1">
    <source>
        <dbReference type="ARBA" id="ARBA00022536"/>
    </source>
</evidence>
<sequence length="223" mass="24913">MSSQRSVLYSILVLGLLACRYTVRCSVTNSTDHEIKVTLFGVGDRVSVGLENLHEAHYDYYDEDEITDEDPSGYSVDDAIRVQAVVNPANGDVPVTNVEKKKTDKKKKGEKRKKKTPCQTTHKNFCVHGKCRFLASAQEVSCKCHENYYGERCAEKFLTLGATDPRDMTTTTILAVIAVLLSTLSITAIIIIIVVHTRRKYSSYDCEAEETKRLGHENGSEDV</sequence>
<feature type="signal peptide" evidence="6">
    <location>
        <begin position="1"/>
        <end position="25"/>
    </location>
</feature>
<evidence type="ECO:0000256" key="3">
    <source>
        <dbReference type="PROSITE-ProRule" id="PRU00076"/>
    </source>
</evidence>
<feature type="compositionally biased region" description="Basic residues" evidence="4">
    <location>
        <begin position="103"/>
        <end position="115"/>
    </location>
</feature>
<dbReference type="GO" id="GO:0005154">
    <property type="term" value="F:epidermal growth factor receptor binding"/>
    <property type="evidence" value="ECO:0007669"/>
    <property type="project" value="TreeGrafter"/>
</dbReference>
<dbReference type="EMBL" id="WNTK01000007">
    <property type="protein sequence ID" value="KAG9480392.1"/>
    <property type="molecule type" value="Genomic_DNA"/>
</dbReference>
<evidence type="ECO:0000256" key="6">
    <source>
        <dbReference type="SAM" id="SignalP"/>
    </source>
</evidence>
<feature type="disulfide bond" evidence="3">
    <location>
        <begin position="144"/>
        <end position="153"/>
    </location>
</feature>
<protein>
    <recommendedName>
        <fullName evidence="7">EGF-like domain-containing protein</fullName>
    </recommendedName>
</protein>
<evidence type="ECO:0000256" key="4">
    <source>
        <dbReference type="SAM" id="MobiDB-lite"/>
    </source>
</evidence>
<dbReference type="PANTHER" id="PTHR10740">
    <property type="entry name" value="TRANSFORMING GROWTH FACTOR ALPHA"/>
    <property type="match status" value="1"/>
</dbReference>
<reference evidence="8" key="1">
    <citation type="thesis" date="2020" institute="ProQuest LLC" country="789 East Eisenhower Parkway, Ann Arbor, MI, USA">
        <title>Comparative Genomics and Chromosome Evolution.</title>
        <authorList>
            <person name="Mudd A.B."/>
        </authorList>
    </citation>
    <scope>NUCLEOTIDE SEQUENCE</scope>
    <source>
        <strain evidence="8">HN-11 Male</strain>
        <tissue evidence="8">Kidney and liver</tissue>
    </source>
</reference>
<keyword evidence="5" id="KW-0472">Membrane</keyword>
<gene>
    <name evidence="8" type="ORF">GDO78_012066</name>
</gene>
<dbReference type="SUPFAM" id="SSF57196">
    <property type="entry name" value="EGF/Laminin"/>
    <property type="match status" value="1"/>
</dbReference>
<keyword evidence="1 3" id="KW-0245">EGF-like domain</keyword>
<dbReference type="GO" id="GO:0008083">
    <property type="term" value="F:growth factor activity"/>
    <property type="evidence" value="ECO:0007669"/>
    <property type="project" value="TreeGrafter"/>
</dbReference>
<dbReference type="Proteomes" id="UP000770717">
    <property type="component" value="Unassembled WGS sequence"/>
</dbReference>
<dbReference type="GO" id="GO:0007173">
    <property type="term" value="P:epidermal growth factor receptor signaling pathway"/>
    <property type="evidence" value="ECO:0007669"/>
    <property type="project" value="TreeGrafter"/>
</dbReference>
<accession>A0A8J6F2D3</accession>
<comment type="caution">
    <text evidence="3">Lacks conserved residue(s) required for the propagation of feature annotation.</text>
</comment>
<evidence type="ECO:0000259" key="7">
    <source>
        <dbReference type="PROSITE" id="PS50026"/>
    </source>
</evidence>
<keyword evidence="6" id="KW-0732">Signal</keyword>
<dbReference type="InterPro" id="IPR000742">
    <property type="entry name" value="EGF"/>
</dbReference>
<keyword evidence="5" id="KW-1133">Transmembrane helix</keyword>
<organism evidence="8 9">
    <name type="scientific">Eleutherodactylus coqui</name>
    <name type="common">Puerto Rican coqui</name>
    <dbReference type="NCBI Taxonomy" id="57060"/>
    <lineage>
        <taxon>Eukaryota</taxon>
        <taxon>Metazoa</taxon>
        <taxon>Chordata</taxon>
        <taxon>Craniata</taxon>
        <taxon>Vertebrata</taxon>
        <taxon>Euteleostomi</taxon>
        <taxon>Amphibia</taxon>
        <taxon>Batrachia</taxon>
        <taxon>Anura</taxon>
        <taxon>Neobatrachia</taxon>
        <taxon>Hyloidea</taxon>
        <taxon>Eleutherodactylidae</taxon>
        <taxon>Eleutherodactylinae</taxon>
        <taxon>Eleutherodactylus</taxon>
        <taxon>Eleutherodactylus</taxon>
    </lineage>
</organism>
<feature type="transmembrane region" description="Helical" evidence="5">
    <location>
        <begin position="173"/>
        <end position="195"/>
    </location>
</feature>
<dbReference type="GO" id="GO:0008284">
    <property type="term" value="P:positive regulation of cell population proliferation"/>
    <property type="evidence" value="ECO:0007669"/>
    <property type="project" value="TreeGrafter"/>
</dbReference>
<dbReference type="EMBL" id="WNTK01000007">
    <property type="protein sequence ID" value="KAG9480393.1"/>
    <property type="molecule type" value="Genomic_DNA"/>
</dbReference>
<feature type="domain" description="EGF-like" evidence="7">
    <location>
        <begin position="114"/>
        <end position="154"/>
    </location>
</feature>
<evidence type="ECO:0000313" key="8">
    <source>
        <dbReference type="EMBL" id="KAG9480392.1"/>
    </source>
</evidence>
<keyword evidence="5" id="KW-0812">Transmembrane</keyword>
<dbReference type="PROSITE" id="PS51257">
    <property type="entry name" value="PROKAR_LIPOPROTEIN"/>
    <property type="match status" value="1"/>
</dbReference>
<dbReference type="PROSITE" id="PS00022">
    <property type="entry name" value="EGF_1"/>
    <property type="match status" value="1"/>
</dbReference>
<keyword evidence="2 3" id="KW-1015">Disulfide bond</keyword>
<evidence type="ECO:0000256" key="5">
    <source>
        <dbReference type="SAM" id="Phobius"/>
    </source>
</evidence>
<evidence type="ECO:0000256" key="2">
    <source>
        <dbReference type="ARBA" id="ARBA00023157"/>
    </source>
</evidence>
<dbReference type="GO" id="GO:0005615">
    <property type="term" value="C:extracellular space"/>
    <property type="evidence" value="ECO:0007669"/>
    <property type="project" value="TreeGrafter"/>
</dbReference>
<dbReference type="PROSITE" id="PS50026">
    <property type="entry name" value="EGF_3"/>
    <property type="match status" value="1"/>
</dbReference>
<dbReference type="PANTHER" id="PTHR10740:SF12">
    <property type="entry name" value="AMPHIREGULIN"/>
    <property type="match status" value="1"/>
</dbReference>
<comment type="caution">
    <text evidence="8">The sequence shown here is derived from an EMBL/GenBank/DDBJ whole genome shotgun (WGS) entry which is preliminary data.</text>
</comment>
<dbReference type="AlphaFoldDB" id="A0A8J6F2D3"/>